<dbReference type="Pfam" id="PF02194">
    <property type="entry name" value="PXA"/>
    <property type="match status" value="1"/>
</dbReference>
<feature type="compositionally biased region" description="Polar residues" evidence="11">
    <location>
        <begin position="486"/>
        <end position="520"/>
    </location>
</feature>
<dbReference type="Pfam" id="PF03946">
    <property type="entry name" value="Ribosomal_L11_N"/>
    <property type="match status" value="1"/>
</dbReference>
<feature type="chain" id="PRO_5025668974" description="Large ribosomal subunit protein uL11m" evidence="12">
    <location>
        <begin position="22"/>
        <end position="1106"/>
    </location>
</feature>
<keyword evidence="5 10" id="KW-0689">Ribosomal protein</keyword>
<evidence type="ECO:0000256" key="8">
    <source>
        <dbReference type="ARBA" id="ARBA00040104"/>
    </source>
</evidence>
<dbReference type="GO" id="GO:0035091">
    <property type="term" value="F:phosphatidylinositol binding"/>
    <property type="evidence" value="ECO:0007669"/>
    <property type="project" value="TreeGrafter"/>
</dbReference>
<evidence type="ECO:0000256" key="10">
    <source>
        <dbReference type="RuleBase" id="RU003978"/>
    </source>
</evidence>
<evidence type="ECO:0000256" key="2">
    <source>
        <dbReference type="ARBA" id="ARBA00010537"/>
    </source>
</evidence>
<dbReference type="InterPro" id="IPR036769">
    <property type="entry name" value="Ribosomal_uL11_C_sf"/>
</dbReference>
<dbReference type="GO" id="GO:0003735">
    <property type="term" value="F:structural constituent of ribosome"/>
    <property type="evidence" value="ECO:0007669"/>
    <property type="project" value="InterPro"/>
</dbReference>
<dbReference type="GO" id="GO:0005840">
    <property type="term" value="C:ribosome"/>
    <property type="evidence" value="ECO:0007669"/>
    <property type="project" value="UniProtKB-KW"/>
</dbReference>
<dbReference type="InterPro" id="IPR006519">
    <property type="entry name" value="Ribosomal_uL11_bac-typ"/>
</dbReference>
<dbReference type="EMBL" id="VEVO01000007">
    <property type="protein sequence ID" value="KAF0039840.1"/>
    <property type="molecule type" value="Genomic_DNA"/>
</dbReference>
<feature type="domain" description="PXA" evidence="14">
    <location>
        <begin position="88"/>
        <end position="234"/>
    </location>
</feature>
<evidence type="ECO:0000259" key="13">
    <source>
        <dbReference type="Pfam" id="PF00298"/>
    </source>
</evidence>
<evidence type="ECO:0000313" key="17">
    <source>
        <dbReference type="EMBL" id="KAF0039840.1"/>
    </source>
</evidence>
<dbReference type="SUPFAM" id="SSF46906">
    <property type="entry name" value="Ribosomal protein L11, C-terminal domain"/>
    <property type="match status" value="1"/>
</dbReference>
<evidence type="ECO:0000259" key="14">
    <source>
        <dbReference type="Pfam" id="PF02194"/>
    </source>
</evidence>
<comment type="similarity">
    <text evidence="2 10">Belongs to the universal ribosomal protein uL11 family.</text>
</comment>
<dbReference type="PANTHER" id="PTHR22775">
    <property type="entry name" value="SORTING NEXIN"/>
    <property type="match status" value="1"/>
</dbReference>
<dbReference type="SUPFAM" id="SSF54747">
    <property type="entry name" value="Ribosomal L11/L12e N-terminal domain"/>
    <property type="match status" value="1"/>
</dbReference>
<proteinExistence type="inferred from homology"/>
<dbReference type="InterPro" id="IPR020783">
    <property type="entry name" value="Ribosomal_uL11_C"/>
</dbReference>
<organism evidence="17 18">
    <name type="scientific">Scophthalmus maximus</name>
    <name type="common">Turbot</name>
    <name type="synonym">Psetta maxima</name>
    <dbReference type="NCBI Taxonomy" id="52904"/>
    <lineage>
        <taxon>Eukaryota</taxon>
        <taxon>Metazoa</taxon>
        <taxon>Chordata</taxon>
        <taxon>Craniata</taxon>
        <taxon>Vertebrata</taxon>
        <taxon>Euteleostomi</taxon>
        <taxon>Actinopterygii</taxon>
        <taxon>Neopterygii</taxon>
        <taxon>Teleostei</taxon>
        <taxon>Neoteleostei</taxon>
        <taxon>Acanthomorphata</taxon>
        <taxon>Carangaria</taxon>
        <taxon>Pleuronectiformes</taxon>
        <taxon>Pleuronectoidei</taxon>
        <taxon>Scophthalmidae</taxon>
        <taxon>Scophthalmus</taxon>
    </lineage>
</organism>
<dbReference type="Pfam" id="PF08628">
    <property type="entry name" value="Nexin_C"/>
    <property type="match status" value="1"/>
</dbReference>
<feature type="region of interest" description="Disordered" evidence="11">
    <location>
        <begin position="655"/>
        <end position="679"/>
    </location>
</feature>
<dbReference type="SMART" id="SM00649">
    <property type="entry name" value="RL11"/>
    <property type="match status" value="1"/>
</dbReference>
<feature type="region of interest" description="Disordered" evidence="11">
    <location>
        <begin position="747"/>
        <end position="769"/>
    </location>
</feature>
<dbReference type="GO" id="GO:0005743">
    <property type="term" value="C:mitochondrial inner membrane"/>
    <property type="evidence" value="ECO:0007669"/>
    <property type="project" value="UniProtKB-ARBA"/>
</dbReference>
<feature type="region of interest" description="Disordered" evidence="11">
    <location>
        <begin position="478"/>
        <end position="521"/>
    </location>
</feature>
<dbReference type="NCBIfam" id="TIGR01632">
    <property type="entry name" value="L11_bact"/>
    <property type="match status" value="1"/>
</dbReference>
<evidence type="ECO:0000259" key="15">
    <source>
        <dbReference type="Pfam" id="PF03946"/>
    </source>
</evidence>
<evidence type="ECO:0000256" key="5">
    <source>
        <dbReference type="ARBA" id="ARBA00022980"/>
    </source>
</evidence>
<dbReference type="Pfam" id="PF00298">
    <property type="entry name" value="Ribosomal_L11"/>
    <property type="match status" value="1"/>
</dbReference>
<evidence type="ECO:0000256" key="7">
    <source>
        <dbReference type="ARBA" id="ARBA00023274"/>
    </source>
</evidence>
<feature type="compositionally biased region" description="Polar residues" evidence="11">
    <location>
        <begin position="616"/>
        <end position="625"/>
    </location>
</feature>
<dbReference type="FunFam" id="3.30.1550.10:FF:000003">
    <property type="entry name" value="39S ribosomal protein L11, mitochondrial"/>
    <property type="match status" value="1"/>
</dbReference>
<evidence type="ECO:0000256" key="4">
    <source>
        <dbReference type="ARBA" id="ARBA00022946"/>
    </source>
</evidence>
<feature type="domain" description="Large ribosomal subunit protein uL11 C-terminal" evidence="13">
    <location>
        <begin position="996"/>
        <end position="1067"/>
    </location>
</feature>
<sequence>MYLWRLSIALTLGLLWCFSDCGRTVTQYVLCFLFCVSTPWLLGSSGRESGTQTEEESRDHQETAEGDLFGGLADGESSEQAQLSQYSHVKRSLRQVFECIYSGLVSPWYVVPEPREQQPLHQVLRREFDFVIDRIIERAKDFDICQAVVGSIRILTQHLHNAKQSDRELLFSSAADEVAVLREFSDALVRNLFPKSFWGQEVNRCALNEIVALKGLGLLVTWLSDPDNLNQLVLSQLDRASPKDSVEDLCGSDPEQDSLSSQEDKDEGEVREVNLEGEEISNGTSIKGKRKGNKLKKGWSKFVDKMKSKKAKKKKMKMMEQKLMMRIIASQDNASNEDDVSSREGSIYSQQDSDRAAWEDEELIFTVHLEENNSPENLQWDIRKTYMDVIYFRNRWQDSTTLPTILELEQSEVNSGVKDEARVSVEHFLQELVSDNLIGHTQPVFQFLCPLDKLLNEEEHYEGVWGLLSGLAYFLTPGQEEEETSSPRTEAQKEITSPSPHPESSAQPSENPGASTQNGTDVPVATLPTIVISHCDPSSELPEEAETEKQTQSAVNSDVTSNENCSQDKTEDSDIPLTAHFKMIFRGLTRSKSQESLASTKNSSDEDPPDSDSSPHCSQNQSSPGESAEGPSWLNFSVKSNKKEKICFKTPVGANKAKVKEQGTSPRGEDSQGQKSQGNWEQLEATKAIFDLLKEISGNSILINIFDAILKPVMPILKKKVNSFLNKLNPTEAEMAAYIDTLRDKQWPECQPAAPPPPPSRTDEEKTKTRERAHDLINARSSNYLILKKTDVESVFNIFQDCEENKKLVYYWYLSFSAIDSWPLLVQRKLCCSTESLVVTHPKQRFLQRGKHLTPLLIHTANTSGKVTLPKPIEGKDFFNYLPAAKWKGKGFALNGFSVDSGAELSHSTQTRMSKISKAAKAVKKLDTSSVIRAIVRSGQASPGPPLGPILGQRGIPIGLFCKDFNEKTKELKEGIPLPIKIHVKPDRTYDLKIGQPTVSYFLKQAAGIAKGAGKTGHETAGMVSVRAVYEIAQVKAEDECFKIRNTTLETIVKCIIGSARSLGIKVVQDLQADEYKVFLEQREKLKADAAAAAAAEADALMSKRK</sequence>
<feature type="compositionally biased region" description="Polar residues" evidence="11">
    <location>
        <begin position="550"/>
        <end position="565"/>
    </location>
</feature>
<dbReference type="HAMAP" id="MF_00736">
    <property type="entry name" value="Ribosomal_uL11"/>
    <property type="match status" value="1"/>
</dbReference>
<evidence type="ECO:0000256" key="1">
    <source>
        <dbReference type="ARBA" id="ARBA00004173"/>
    </source>
</evidence>
<dbReference type="FunFam" id="1.10.10.250:FF:000004">
    <property type="entry name" value="39S ribosomal protein L11, mitochondrial"/>
    <property type="match status" value="1"/>
</dbReference>
<comment type="subcellular location">
    <subcellularLocation>
        <location evidence="1">Mitochondrion</location>
    </subcellularLocation>
</comment>
<dbReference type="Gene3D" id="3.30.1550.10">
    <property type="entry name" value="Ribosomal protein L11/L12, N-terminal domain"/>
    <property type="match status" value="1"/>
</dbReference>
<keyword evidence="12" id="KW-0732">Signal</keyword>
<protein>
    <recommendedName>
        <fullName evidence="8">Large ribosomal subunit protein uL11m</fullName>
    </recommendedName>
    <alternativeName>
        <fullName evidence="9">39S ribosomal protein L11, mitochondrial</fullName>
    </alternativeName>
</protein>
<feature type="domain" description="Sorting nexin C-terminal" evidence="16">
    <location>
        <begin position="715"/>
        <end position="777"/>
    </location>
</feature>
<evidence type="ECO:0000256" key="12">
    <source>
        <dbReference type="SAM" id="SignalP"/>
    </source>
</evidence>
<dbReference type="GO" id="GO:1990904">
    <property type="term" value="C:ribonucleoprotein complex"/>
    <property type="evidence" value="ECO:0007669"/>
    <property type="project" value="UniProtKB-KW"/>
</dbReference>
<dbReference type="PANTHER" id="PTHR22775:SF48">
    <property type="entry name" value="SORTING NEXIN-25"/>
    <property type="match status" value="1"/>
</dbReference>
<feature type="region of interest" description="Disordered" evidence="11">
    <location>
        <begin position="331"/>
        <end position="352"/>
    </location>
</feature>
<evidence type="ECO:0000256" key="11">
    <source>
        <dbReference type="SAM" id="MobiDB-lite"/>
    </source>
</evidence>
<evidence type="ECO:0000256" key="6">
    <source>
        <dbReference type="ARBA" id="ARBA00023128"/>
    </source>
</evidence>
<dbReference type="InterPro" id="IPR013937">
    <property type="entry name" value="Sorting_nexin_C"/>
</dbReference>
<dbReference type="CDD" id="cd00349">
    <property type="entry name" value="Ribosomal_L11"/>
    <property type="match status" value="1"/>
</dbReference>
<evidence type="ECO:0000256" key="9">
    <source>
        <dbReference type="ARBA" id="ARBA00041455"/>
    </source>
</evidence>
<dbReference type="InterPro" id="IPR036796">
    <property type="entry name" value="Ribosomal_uL11_N_sf"/>
</dbReference>
<dbReference type="Gene3D" id="1.10.10.250">
    <property type="entry name" value="Ribosomal protein L11, C-terminal domain"/>
    <property type="match status" value="1"/>
</dbReference>
<feature type="region of interest" description="Disordered" evidence="11">
    <location>
        <begin position="591"/>
        <end position="634"/>
    </location>
</feature>
<evidence type="ECO:0000259" key="16">
    <source>
        <dbReference type="Pfam" id="PF08628"/>
    </source>
</evidence>
<dbReference type="GO" id="GO:0006412">
    <property type="term" value="P:translation"/>
    <property type="evidence" value="ECO:0007669"/>
    <property type="project" value="InterPro"/>
</dbReference>
<keyword evidence="6" id="KW-0496">Mitochondrion</keyword>
<dbReference type="InterPro" id="IPR020784">
    <property type="entry name" value="Ribosomal_uL11_N"/>
</dbReference>
<feature type="domain" description="Large ribosomal subunit protein uL11 N-terminal" evidence="15">
    <location>
        <begin position="932"/>
        <end position="990"/>
    </location>
</feature>
<dbReference type="InterPro" id="IPR003114">
    <property type="entry name" value="Phox_assoc"/>
</dbReference>
<dbReference type="InterPro" id="IPR000911">
    <property type="entry name" value="Ribosomal_uL11"/>
</dbReference>
<dbReference type="Proteomes" id="UP000438429">
    <property type="component" value="Unassembled WGS sequence"/>
</dbReference>
<keyword evidence="7 10" id="KW-0687">Ribonucleoprotein</keyword>
<dbReference type="GO" id="GO:0005768">
    <property type="term" value="C:endosome"/>
    <property type="evidence" value="ECO:0007669"/>
    <property type="project" value="TreeGrafter"/>
</dbReference>
<comment type="caution">
    <text evidence="17">The sequence shown here is derived from an EMBL/GenBank/DDBJ whole genome shotgun (WGS) entry which is preliminary data.</text>
</comment>
<evidence type="ECO:0000313" key="18">
    <source>
        <dbReference type="Proteomes" id="UP000438429"/>
    </source>
</evidence>
<feature type="region of interest" description="Disordered" evidence="11">
    <location>
        <begin position="244"/>
        <end position="293"/>
    </location>
</feature>
<reference evidence="17 18" key="1">
    <citation type="submission" date="2019-06" db="EMBL/GenBank/DDBJ databases">
        <title>Draft genomes of female and male turbot (Scophthalmus maximus).</title>
        <authorList>
            <person name="Xu H."/>
            <person name="Xu X.-W."/>
            <person name="Shao C."/>
            <person name="Chen S."/>
        </authorList>
    </citation>
    <scope>NUCLEOTIDE SEQUENCE [LARGE SCALE GENOMIC DNA]</scope>
    <source>
        <strain evidence="17">Ysfricsl-2016a</strain>
        <tissue evidence="17">Blood</tissue>
    </source>
</reference>
<evidence type="ECO:0000256" key="3">
    <source>
        <dbReference type="ARBA" id="ARBA00010883"/>
    </source>
</evidence>
<comment type="similarity">
    <text evidence="3">Belongs to the sorting nexin family.</text>
</comment>
<accession>A0A6A4T777</accession>
<feature type="signal peptide" evidence="12">
    <location>
        <begin position="1"/>
        <end position="21"/>
    </location>
</feature>
<keyword evidence="4" id="KW-0809">Transit peptide</keyword>
<feature type="compositionally biased region" description="Polar residues" evidence="11">
    <location>
        <begin position="591"/>
        <end position="602"/>
    </location>
</feature>
<gene>
    <name evidence="17" type="ORF">F2P81_008075</name>
</gene>
<name>A0A6A4T777_SCOMX</name>
<feature type="region of interest" description="Disordered" evidence="11">
    <location>
        <begin position="535"/>
        <end position="573"/>
    </location>
</feature>
<dbReference type="AlphaFoldDB" id="A0A6A4T777"/>